<organism evidence="2">
    <name type="scientific">marine sediment metagenome</name>
    <dbReference type="NCBI Taxonomy" id="412755"/>
    <lineage>
        <taxon>unclassified sequences</taxon>
        <taxon>metagenomes</taxon>
        <taxon>ecological metagenomes</taxon>
    </lineage>
</organism>
<evidence type="ECO:0008006" key="3">
    <source>
        <dbReference type="Google" id="ProtNLM"/>
    </source>
</evidence>
<protein>
    <recommendedName>
        <fullName evidence="3">3'-5' exonuclease domain-containing protein</fullName>
    </recommendedName>
</protein>
<evidence type="ECO:0000313" key="2">
    <source>
        <dbReference type="EMBL" id="KKK46218.1"/>
    </source>
</evidence>
<feature type="non-terminal residue" evidence="2">
    <location>
        <position position="333"/>
    </location>
</feature>
<feature type="non-terminal residue" evidence="2">
    <location>
        <position position="1"/>
    </location>
</feature>
<feature type="region of interest" description="Disordered" evidence="1">
    <location>
        <begin position="39"/>
        <end position="58"/>
    </location>
</feature>
<reference evidence="2" key="1">
    <citation type="journal article" date="2015" name="Nature">
        <title>Complex archaea that bridge the gap between prokaryotes and eukaryotes.</title>
        <authorList>
            <person name="Spang A."/>
            <person name="Saw J.H."/>
            <person name="Jorgensen S.L."/>
            <person name="Zaremba-Niedzwiedzka K."/>
            <person name="Martijn J."/>
            <person name="Lind A.E."/>
            <person name="van Eijk R."/>
            <person name="Schleper C."/>
            <person name="Guy L."/>
            <person name="Ettema T.J."/>
        </authorList>
    </citation>
    <scope>NUCLEOTIDE SEQUENCE</scope>
</reference>
<name>A0A0F8VPC6_9ZZZZ</name>
<accession>A0A0F8VPC6</accession>
<dbReference type="SUPFAM" id="SSF53098">
    <property type="entry name" value="Ribonuclease H-like"/>
    <property type="match status" value="1"/>
</dbReference>
<dbReference type="InterPro" id="IPR012337">
    <property type="entry name" value="RNaseH-like_sf"/>
</dbReference>
<comment type="caution">
    <text evidence="2">The sequence shown here is derived from an EMBL/GenBank/DDBJ whole genome shotgun (WGS) entry which is preliminary data.</text>
</comment>
<gene>
    <name evidence="2" type="ORF">LCGC14_3164260</name>
</gene>
<sequence length="333" mass="37495">EEDDFLSLPMFTPFSAERIGYFARLLQFDWSQYSTGREQAGLYEDEEPPPLPAPPQAVEPVQQIATSPTTAAAIEIRRLARAAIQTSPVPAAAPEPSGTLEAPVVRPEGAQVTLGEDYSIPERSDWRPGDPPQLDGIDEIELDCETNGLRWWAGDLPIGISIRRPDGRTQYLPWGHRAGGNLDEEVVKRWAQRELRGKKITNINSRFDNHFLYAWGVDLEEQDCHWEDVAHWAALLDEYRKEFGLDVLAQDFLGQAKTPVKLDKNKMAEYHAGQVAEYACQDVHLIGGLKGVMIPLMAEQNLERVRQLESDLIFPVCEMERNAAHIDRSALQE</sequence>
<dbReference type="Gene3D" id="3.30.420.10">
    <property type="entry name" value="Ribonuclease H-like superfamily/Ribonuclease H"/>
    <property type="match status" value="1"/>
</dbReference>
<dbReference type="GO" id="GO:0003676">
    <property type="term" value="F:nucleic acid binding"/>
    <property type="evidence" value="ECO:0007669"/>
    <property type="project" value="InterPro"/>
</dbReference>
<dbReference type="InterPro" id="IPR036397">
    <property type="entry name" value="RNaseH_sf"/>
</dbReference>
<evidence type="ECO:0000256" key="1">
    <source>
        <dbReference type="SAM" id="MobiDB-lite"/>
    </source>
</evidence>
<dbReference type="EMBL" id="LAZR01070026">
    <property type="protein sequence ID" value="KKK46218.1"/>
    <property type="molecule type" value="Genomic_DNA"/>
</dbReference>
<dbReference type="AlphaFoldDB" id="A0A0F8VPC6"/>
<proteinExistence type="predicted"/>